<dbReference type="PANTHER" id="PTHR13281:SF0">
    <property type="entry name" value="TRANSMEMBRANE PROTEIN 70, MITOCHONDRIAL"/>
    <property type="match status" value="1"/>
</dbReference>
<keyword evidence="2" id="KW-1185">Reference proteome</keyword>
<evidence type="ECO:0000313" key="2">
    <source>
        <dbReference type="Proteomes" id="UP000189703"/>
    </source>
</evidence>
<sequence length="238" mass="26610">MAKSAAFHLLRSQTKQLTSKNFQAGYYACRFGTWQHTIIKQDFRSGMHHIVPRRWASRAAAVENDSKISIGPHKGREAGDGKDTGIVYYGPISSTIKKVKLLSLSTCCLSVSLGPVITFMTAPDMNVILKGAVASSVIFLGASTTAALHWFVSPYIHKLRWQPGSDSFEVEMMSWLATYIPRTIRFADVRPPETNRPFVTFKANGNFYFVDTEHCHNKALLAKLTPKKTTYESAFKNL</sequence>
<dbReference type="eggNOG" id="KOG4478">
    <property type="taxonomic scope" value="Eukaryota"/>
</dbReference>
<dbReference type="OMA" id="WVDRSSE"/>
<keyword evidence="1" id="KW-0472">Membrane</keyword>
<dbReference type="STRING" id="4432.A0A1U7ZK89"/>
<protein>
    <submittedName>
        <fullName evidence="3">Uncharacterized protein LOC104594784 isoform X1</fullName>
    </submittedName>
</protein>
<dbReference type="KEGG" id="nnu:104594784"/>
<dbReference type="FunCoup" id="A0A1U7ZK89">
    <property type="interactions" value="811"/>
</dbReference>
<dbReference type="GO" id="GO:0033615">
    <property type="term" value="P:mitochondrial proton-transporting ATP synthase complex assembly"/>
    <property type="evidence" value="ECO:0000318"/>
    <property type="project" value="GO_Central"/>
</dbReference>
<gene>
    <name evidence="3" type="primary">LOC104594784</name>
</gene>
<dbReference type="AlphaFoldDB" id="A0A1U7ZK89"/>
<dbReference type="InterPro" id="IPR045325">
    <property type="entry name" value="TMEM70/TMEM186/TMEM223"/>
</dbReference>
<accession>A0A1U7ZK89</accession>
<keyword evidence="1" id="KW-0812">Transmembrane</keyword>
<evidence type="ECO:0000256" key="1">
    <source>
        <dbReference type="SAM" id="Phobius"/>
    </source>
</evidence>
<dbReference type="OrthoDB" id="156886at2759"/>
<dbReference type="GeneID" id="104594784"/>
<dbReference type="PANTHER" id="PTHR13281">
    <property type="entry name" value="TRANSMEMBRANE PROTEIN 70, MITOCHONDRIAL"/>
    <property type="match status" value="1"/>
</dbReference>
<name>A0A1U7ZK89_NELNU</name>
<dbReference type="GO" id="GO:0031966">
    <property type="term" value="C:mitochondrial membrane"/>
    <property type="evidence" value="ECO:0000318"/>
    <property type="project" value="GO_Central"/>
</dbReference>
<proteinExistence type="predicted"/>
<organism evidence="2 3">
    <name type="scientific">Nelumbo nucifera</name>
    <name type="common">Sacred lotus</name>
    <dbReference type="NCBI Taxonomy" id="4432"/>
    <lineage>
        <taxon>Eukaryota</taxon>
        <taxon>Viridiplantae</taxon>
        <taxon>Streptophyta</taxon>
        <taxon>Embryophyta</taxon>
        <taxon>Tracheophyta</taxon>
        <taxon>Spermatophyta</taxon>
        <taxon>Magnoliopsida</taxon>
        <taxon>Proteales</taxon>
        <taxon>Nelumbonaceae</taxon>
        <taxon>Nelumbo</taxon>
    </lineage>
</organism>
<feature type="transmembrane region" description="Helical" evidence="1">
    <location>
        <begin position="128"/>
        <end position="152"/>
    </location>
</feature>
<dbReference type="InParanoid" id="A0A1U7ZK89"/>
<dbReference type="InterPro" id="IPR009724">
    <property type="entry name" value="TMEM70"/>
</dbReference>
<dbReference type="RefSeq" id="XP_010253559.1">
    <property type="nucleotide sequence ID" value="XM_010255257.1"/>
</dbReference>
<keyword evidence="1" id="KW-1133">Transmembrane helix</keyword>
<dbReference type="Pfam" id="PF06979">
    <property type="entry name" value="TMEM70"/>
    <property type="match status" value="1"/>
</dbReference>
<reference evidence="3" key="1">
    <citation type="submission" date="2025-08" db="UniProtKB">
        <authorList>
            <consortium name="RefSeq"/>
        </authorList>
    </citation>
    <scope>IDENTIFICATION</scope>
</reference>
<dbReference type="Proteomes" id="UP000189703">
    <property type="component" value="Unplaced"/>
</dbReference>
<evidence type="ECO:0000313" key="3">
    <source>
        <dbReference type="RefSeq" id="XP_010253559.1"/>
    </source>
</evidence>
<feature type="transmembrane region" description="Helical" evidence="1">
    <location>
        <begin position="101"/>
        <end position="122"/>
    </location>
</feature>